<dbReference type="PANTHER" id="PTHR43869">
    <property type="entry name" value="GLYCINE BETAINE/PROLINE BETAINE TRANSPORT SYSTEM ATP-BINDING PROTEIN PROV"/>
    <property type="match status" value="1"/>
</dbReference>
<comment type="subunit">
    <text evidence="6">The complex is probably composed of two ATP-binding proteins (TmoW), two transmembrane proteins (TmoV) and a solute-binding protein (TmoX).</text>
</comment>
<dbReference type="InterPro" id="IPR022473">
    <property type="entry name" value="ABC_trnsptr_Choline_ATP-bd"/>
</dbReference>
<dbReference type="GO" id="GO:0005524">
    <property type="term" value="F:ATP binding"/>
    <property type="evidence" value="ECO:0007669"/>
    <property type="project" value="UniProtKB-KW"/>
</dbReference>
<dbReference type="InterPro" id="IPR051921">
    <property type="entry name" value="ABC_osmolyte_uptake_ATP-bind"/>
</dbReference>
<feature type="domain" description="ABC transporter" evidence="9">
    <location>
        <begin position="7"/>
        <end position="271"/>
    </location>
</feature>
<dbReference type="GO" id="GO:0015418">
    <property type="term" value="F:ABC-type quaternary ammonium compound transporting activity"/>
    <property type="evidence" value="ECO:0007669"/>
    <property type="project" value="UniProtKB-EC"/>
</dbReference>
<dbReference type="EMBL" id="JAICBX010000003">
    <property type="protein sequence ID" value="MBW8638836.1"/>
    <property type="molecule type" value="Genomic_DNA"/>
</dbReference>
<evidence type="ECO:0000256" key="8">
    <source>
        <dbReference type="ARBA" id="ARBA00068787"/>
    </source>
</evidence>
<evidence type="ECO:0000256" key="6">
    <source>
        <dbReference type="ARBA" id="ARBA00061968"/>
    </source>
</evidence>
<dbReference type="Pfam" id="PF00005">
    <property type="entry name" value="ABC_tran"/>
    <property type="match status" value="1"/>
</dbReference>
<keyword evidence="4 10" id="KW-0067">ATP-binding</keyword>
<dbReference type="GO" id="GO:0015220">
    <property type="term" value="F:choline transmembrane transporter activity"/>
    <property type="evidence" value="ECO:0007669"/>
    <property type="project" value="InterPro"/>
</dbReference>
<dbReference type="AlphaFoldDB" id="A0AAE2ZQ58"/>
<dbReference type="InterPro" id="IPR017871">
    <property type="entry name" value="ABC_transporter-like_CS"/>
</dbReference>
<evidence type="ECO:0000256" key="7">
    <source>
        <dbReference type="ARBA" id="ARBA00066388"/>
    </source>
</evidence>
<comment type="caution">
    <text evidence="10">The sequence shown here is derived from an EMBL/GenBank/DDBJ whole genome shotgun (WGS) entry which is preliminary data.</text>
</comment>
<keyword evidence="3" id="KW-0547">Nucleotide-binding</keyword>
<evidence type="ECO:0000313" key="10">
    <source>
        <dbReference type="EMBL" id="MBW8638836.1"/>
    </source>
</evidence>
<evidence type="ECO:0000256" key="1">
    <source>
        <dbReference type="ARBA" id="ARBA00005417"/>
    </source>
</evidence>
<dbReference type="GO" id="GO:0006970">
    <property type="term" value="P:response to osmotic stress"/>
    <property type="evidence" value="ECO:0007669"/>
    <property type="project" value="UniProtKB-ARBA"/>
</dbReference>
<name>A0AAE2ZQ58_9HYPH</name>
<dbReference type="Gene3D" id="3.40.50.300">
    <property type="entry name" value="P-loop containing nucleotide triphosphate hydrolases"/>
    <property type="match status" value="1"/>
</dbReference>
<comment type="catalytic activity">
    <reaction evidence="5">
        <text>a quaternary ammonium(out) + ATP + H2O = a quaternary ammonium(in) + ADP + phosphate + H(+)</text>
        <dbReference type="Rhea" id="RHEA:11036"/>
        <dbReference type="ChEBI" id="CHEBI:15377"/>
        <dbReference type="ChEBI" id="CHEBI:15378"/>
        <dbReference type="ChEBI" id="CHEBI:30616"/>
        <dbReference type="ChEBI" id="CHEBI:35267"/>
        <dbReference type="ChEBI" id="CHEBI:43474"/>
        <dbReference type="ChEBI" id="CHEBI:456216"/>
        <dbReference type="EC" id="7.6.2.9"/>
    </reaction>
    <physiologicalReaction direction="left-to-right" evidence="5">
        <dbReference type="Rhea" id="RHEA:11037"/>
    </physiologicalReaction>
</comment>
<dbReference type="Proteomes" id="UP001196509">
    <property type="component" value="Unassembled WGS sequence"/>
</dbReference>
<evidence type="ECO:0000256" key="4">
    <source>
        <dbReference type="ARBA" id="ARBA00022840"/>
    </source>
</evidence>
<sequence>MIGDPVVRFENVDIVFGDNPALALPLIDRGESRDAIQETTGQILGVAGAELDVMEGEIIVLMGLSGSGKSTLLRAVNGLNPIARGQTLVDSGSGFVNPQQCSAKELRKLRTNRVAMVFQQFGLLPWRTVEDNVGFGLELAGVSTAERKTRVREQLDLVGLSQWADRKVNELSGGMQQRVGLARAFATGAPILLMDEPFSALDPLIRTRLQDELLQLQAQLQKTIIFVSHDLDEAFRIGNRIAIMEGGRIVQCGTPQEIVQNPANEYVADFVANMNPLTMLIASDVMAEGISEAASQDSFSATAAPDTPLVDILDSIAAKPGAVGIVSNGRIVGSITSQDIVKGLTRHRQSATE</sequence>
<comment type="similarity">
    <text evidence="1">Belongs to the ABC transporter superfamily.</text>
</comment>
<keyword evidence="11" id="KW-1185">Reference proteome</keyword>
<dbReference type="SUPFAM" id="SSF52540">
    <property type="entry name" value="P-loop containing nucleoside triphosphate hydrolases"/>
    <property type="match status" value="1"/>
</dbReference>
<dbReference type="EC" id="7.6.2.9" evidence="7"/>
<keyword evidence="2" id="KW-0813">Transport</keyword>
<dbReference type="GO" id="GO:0016887">
    <property type="term" value="F:ATP hydrolysis activity"/>
    <property type="evidence" value="ECO:0007669"/>
    <property type="project" value="InterPro"/>
</dbReference>
<dbReference type="InterPro" id="IPR003439">
    <property type="entry name" value="ABC_transporter-like_ATP-bd"/>
</dbReference>
<dbReference type="InterPro" id="IPR027417">
    <property type="entry name" value="P-loop_NTPase"/>
</dbReference>
<dbReference type="InterPro" id="IPR003593">
    <property type="entry name" value="AAA+_ATPase"/>
</dbReference>
<reference evidence="10" key="1">
    <citation type="submission" date="2021-08" db="EMBL/GenBank/DDBJ databases">
        <title>Hoeflea bacterium WL0058 sp. nov., isolated from the sediment.</title>
        <authorList>
            <person name="Wang L."/>
            <person name="Zhang D."/>
        </authorList>
    </citation>
    <scope>NUCLEOTIDE SEQUENCE</scope>
    <source>
        <strain evidence="10">WL0058</strain>
    </source>
</reference>
<evidence type="ECO:0000256" key="3">
    <source>
        <dbReference type="ARBA" id="ARBA00022741"/>
    </source>
</evidence>
<proteinExistence type="inferred from homology"/>
<dbReference type="PANTHER" id="PTHR43869:SF1">
    <property type="entry name" value="GLYCINE BETAINE_PROLINE BETAINE TRANSPORT SYSTEM ATP-BINDING PROTEIN PROV"/>
    <property type="match status" value="1"/>
</dbReference>
<accession>A0AAE2ZQ58</accession>
<evidence type="ECO:0000256" key="5">
    <source>
        <dbReference type="ARBA" id="ARBA00051811"/>
    </source>
</evidence>
<organism evidence="10 11">
    <name type="scientific">Flavimaribacter sediminis</name>
    <dbReference type="NCBI Taxonomy" id="2865987"/>
    <lineage>
        <taxon>Bacteria</taxon>
        <taxon>Pseudomonadati</taxon>
        <taxon>Pseudomonadota</taxon>
        <taxon>Alphaproteobacteria</taxon>
        <taxon>Hyphomicrobiales</taxon>
        <taxon>Rhizobiaceae</taxon>
        <taxon>Flavimaribacter</taxon>
    </lineage>
</organism>
<dbReference type="RefSeq" id="WP_220229563.1">
    <property type="nucleotide sequence ID" value="NZ_JAICBX010000003.1"/>
</dbReference>
<protein>
    <recommendedName>
        <fullName evidence="8">Trimethylamine N-oxide transport system ATP-binding protein TmoW</fullName>
        <ecNumber evidence="7">7.6.2.9</ecNumber>
    </recommendedName>
</protein>
<gene>
    <name evidence="10" type="primary">choV</name>
    <name evidence="10" type="ORF">K1W69_16690</name>
</gene>
<dbReference type="SMART" id="SM00382">
    <property type="entry name" value="AAA"/>
    <property type="match status" value="1"/>
</dbReference>
<evidence type="ECO:0000259" key="9">
    <source>
        <dbReference type="PROSITE" id="PS50893"/>
    </source>
</evidence>
<evidence type="ECO:0000313" key="11">
    <source>
        <dbReference type="Proteomes" id="UP001196509"/>
    </source>
</evidence>
<dbReference type="PROSITE" id="PS50893">
    <property type="entry name" value="ABC_TRANSPORTER_2"/>
    <property type="match status" value="1"/>
</dbReference>
<dbReference type="GO" id="GO:0055052">
    <property type="term" value="C:ATP-binding cassette (ABC) transporter complex, substrate-binding subunit-containing"/>
    <property type="evidence" value="ECO:0007669"/>
    <property type="project" value="InterPro"/>
</dbReference>
<dbReference type="FunFam" id="3.40.50.300:FF:000201">
    <property type="entry name" value="Glycine betaine/L-proline ABC transporter ATP-binding protein"/>
    <property type="match status" value="1"/>
</dbReference>
<dbReference type="NCBIfam" id="TIGR03415">
    <property type="entry name" value="ABC_choXWV_ATP"/>
    <property type="match status" value="1"/>
</dbReference>
<dbReference type="PROSITE" id="PS00211">
    <property type="entry name" value="ABC_TRANSPORTER_1"/>
    <property type="match status" value="1"/>
</dbReference>
<evidence type="ECO:0000256" key="2">
    <source>
        <dbReference type="ARBA" id="ARBA00022448"/>
    </source>
</evidence>